<feature type="transmembrane region" description="Helical" evidence="9">
    <location>
        <begin position="474"/>
        <end position="499"/>
    </location>
</feature>
<evidence type="ECO:0000256" key="6">
    <source>
        <dbReference type="ARBA" id="ARBA00023136"/>
    </source>
</evidence>
<feature type="transmembrane region" description="Helical" evidence="9">
    <location>
        <begin position="52"/>
        <end position="76"/>
    </location>
</feature>
<dbReference type="PROSITE" id="PS50262">
    <property type="entry name" value="G_PROTEIN_RECEP_F1_2"/>
    <property type="match status" value="2"/>
</dbReference>
<dbReference type="EMBL" id="RCHS01004212">
    <property type="protein sequence ID" value="RMX37006.1"/>
    <property type="molecule type" value="Genomic_DNA"/>
</dbReference>
<sequence>MTSLELQERSLAVVIVESTACLTMNIISVIGNTLVCFAVYRNPKLRSTINLYIIALATSDLLCATVEMPLASVTLITGRWMFGDALCWFQGFVDVFITYVTPATMGLTAFNRYMRIVKTHSYNKIFSPCKSKTWLSSLWITIALYIILGQITNFNSFEFIPGFAVCSVVFMSAESRFAHYCVLFALSLVFPLSIACYSYYKIFTKTLKHNNDVAPSLETNVNRFGKVSVQEIKVCRALAFIIAGFLLSWVPMWAFLFWMRFSRETAPRGIQLAAIQLLFLSSTINPFIYAATKRAFRNEFYRMLCWWKKRRIQGSDLAVEGLKVTRANEKRDQELETNISSINPLIYAATNNGFRQEFRKMLFCRRQRRQIVPRQKRAGTIVENIELQEHADVSRNVTYMAILKMRTQLMKLSSQAEDRERFKMDVLDLPPRSLGLVILECSICLLLNIGSLVGNGMLCAAVYRNPRLRSTTNLYIIALSVGDLICAVLEMPFTFWTLVVGRWALGDGMCQSPEDSKLRKRRQNRELGTSRHRGPIFPRLMSKRTAQMRSPTDKAMMYKLVVDLSLGLR</sequence>
<feature type="domain" description="G-protein coupled receptors family 1 profile" evidence="10">
    <location>
        <begin position="31"/>
        <end position="289"/>
    </location>
</feature>
<keyword evidence="2" id="KW-1003">Cell membrane</keyword>
<evidence type="ECO:0000313" key="12">
    <source>
        <dbReference type="Proteomes" id="UP000275408"/>
    </source>
</evidence>
<dbReference type="Gene3D" id="1.20.1070.10">
    <property type="entry name" value="Rhodopsin 7-helix transmembrane proteins"/>
    <property type="match status" value="3"/>
</dbReference>
<evidence type="ECO:0000259" key="10">
    <source>
        <dbReference type="PROSITE" id="PS50262"/>
    </source>
</evidence>
<dbReference type="PRINTS" id="PR00237">
    <property type="entry name" value="GPCRRHODOPSN"/>
</dbReference>
<keyword evidence="5" id="KW-0297">G-protein coupled receptor</keyword>
<dbReference type="Proteomes" id="UP000275408">
    <property type="component" value="Unassembled WGS sequence"/>
</dbReference>
<evidence type="ECO:0000313" key="11">
    <source>
        <dbReference type="EMBL" id="RMX37006.1"/>
    </source>
</evidence>
<dbReference type="GO" id="GO:0004930">
    <property type="term" value="F:G protein-coupled receptor activity"/>
    <property type="evidence" value="ECO:0007669"/>
    <property type="project" value="UniProtKB-KW"/>
</dbReference>
<accession>A0A3M6T6G5</accession>
<protein>
    <recommendedName>
        <fullName evidence="10">G-protein coupled receptors family 1 profile domain-containing protein</fullName>
    </recommendedName>
</protein>
<keyword evidence="7" id="KW-0675">Receptor</keyword>
<evidence type="ECO:0000256" key="4">
    <source>
        <dbReference type="ARBA" id="ARBA00022989"/>
    </source>
</evidence>
<evidence type="ECO:0000256" key="5">
    <source>
        <dbReference type="ARBA" id="ARBA00023040"/>
    </source>
</evidence>
<comment type="subcellular location">
    <subcellularLocation>
        <location evidence="1">Cell membrane</location>
        <topology evidence="1">Multi-pass membrane protein</topology>
    </subcellularLocation>
</comment>
<dbReference type="CDD" id="cd00637">
    <property type="entry name" value="7tm_classA_rhodopsin-like"/>
    <property type="match status" value="2"/>
</dbReference>
<reference evidence="11 12" key="1">
    <citation type="journal article" date="2018" name="Sci. Rep.">
        <title>Comparative analysis of the Pocillopora damicornis genome highlights role of immune system in coral evolution.</title>
        <authorList>
            <person name="Cunning R."/>
            <person name="Bay R.A."/>
            <person name="Gillette P."/>
            <person name="Baker A.C."/>
            <person name="Traylor-Knowles N."/>
        </authorList>
    </citation>
    <scope>NUCLEOTIDE SEQUENCE [LARGE SCALE GENOMIC DNA]</scope>
    <source>
        <strain evidence="11">RSMAS</strain>
        <tissue evidence="11">Whole animal</tissue>
    </source>
</reference>
<keyword evidence="8" id="KW-0807">Transducer</keyword>
<evidence type="ECO:0000256" key="8">
    <source>
        <dbReference type="ARBA" id="ARBA00023224"/>
    </source>
</evidence>
<evidence type="ECO:0000256" key="3">
    <source>
        <dbReference type="ARBA" id="ARBA00022692"/>
    </source>
</evidence>
<keyword evidence="6 9" id="KW-0472">Membrane</keyword>
<evidence type="ECO:0000256" key="2">
    <source>
        <dbReference type="ARBA" id="ARBA00022475"/>
    </source>
</evidence>
<feature type="transmembrane region" description="Helical" evidence="9">
    <location>
        <begin position="237"/>
        <end position="258"/>
    </location>
</feature>
<feature type="transmembrane region" description="Helical" evidence="9">
    <location>
        <begin position="12"/>
        <end position="40"/>
    </location>
</feature>
<keyword evidence="12" id="KW-1185">Reference proteome</keyword>
<dbReference type="Pfam" id="PF00001">
    <property type="entry name" value="7tm_1"/>
    <property type="match status" value="2"/>
</dbReference>
<feature type="transmembrane region" description="Helical" evidence="9">
    <location>
        <begin position="134"/>
        <end position="157"/>
    </location>
</feature>
<evidence type="ECO:0000256" key="7">
    <source>
        <dbReference type="ARBA" id="ARBA00023170"/>
    </source>
</evidence>
<dbReference type="AlphaFoldDB" id="A0A3M6T6G5"/>
<dbReference type="GO" id="GO:0005886">
    <property type="term" value="C:plasma membrane"/>
    <property type="evidence" value="ECO:0007669"/>
    <property type="project" value="UniProtKB-SubCell"/>
</dbReference>
<evidence type="ECO:0000256" key="9">
    <source>
        <dbReference type="SAM" id="Phobius"/>
    </source>
</evidence>
<comment type="caution">
    <text evidence="11">The sequence shown here is derived from an EMBL/GenBank/DDBJ whole genome shotgun (WGS) entry which is preliminary data.</text>
</comment>
<keyword evidence="3 9" id="KW-0812">Transmembrane</keyword>
<evidence type="ECO:0000256" key="1">
    <source>
        <dbReference type="ARBA" id="ARBA00004651"/>
    </source>
</evidence>
<feature type="transmembrane region" description="Helical" evidence="9">
    <location>
        <begin position="88"/>
        <end position="113"/>
    </location>
</feature>
<dbReference type="SUPFAM" id="SSF81321">
    <property type="entry name" value="Family A G protein-coupled receptor-like"/>
    <property type="match status" value="3"/>
</dbReference>
<dbReference type="InterPro" id="IPR017452">
    <property type="entry name" value="GPCR_Rhodpsn_7TM"/>
</dbReference>
<dbReference type="OrthoDB" id="10071887at2759"/>
<gene>
    <name evidence="11" type="ORF">pdam_00005025</name>
</gene>
<dbReference type="SMART" id="SM01381">
    <property type="entry name" value="7TM_GPCR_Srsx"/>
    <property type="match status" value="1"/>
</dbReference>
<organism evidence="11 12">
    <name type="scientific">Pocillopora damicornis</name>
    <name type="common">Cauliflower coral</name>
    <name type="synonym">Millepora damicornis</name>
    <dbReference type="NCBI Taxonomy" id="46731"/>
    <lineage>
        <taxon>Eukaryota</taxon>
        <taxon>Metazoa</taxon>
        <taxon>Cnidaria</taxon>
        <taxon>Anthozoa</taxon>
        <taxon>Hexacorallia</taxon>
        <taxon>Scleractinia</taxon>
        <taxon>Astrocoeniina</taxon>
        <taxon>Pocilloporidae</taxon>
        <taxon>Pocillopora</taxon>
    </lineage>
</organism>
<proteinExistence type="predicted"/>
<dbReference type="PANTHER" id="PTHR22752">
    <property type="entry name" value="G PROTEIN-COUPLED RECEPTOR"/>
    <property type="match status" value="1"/>
</dbReference>
<keyword evidence="4 9" id="KW-1133">Transmembrane helix</keyword>
<name>A0A3M6T6G5_POCDA</name>
<dbReference type="InterPro" id="IPR000276">
    <property type="entry name" value="GPCR_Rhodpsn"/>
</dbReference>
<feature type="domain" description="G-protein coupled receptors family 1 profile" evidence="10">
    <location>
        <begin position="454"/>
        <end position="510"/>
    </location>
</feature>
<feature type="transmembrane region" description="Helical" evidence="9">
    <location>
        <begin position="177"/>
        <end position="200"/>
    </location>
</feature>
<feature type="transmembrane region" description="Helical" evidence="9">
    <location>
        <begin position="270"/>
        <end position="292"/>
    </location>
</feature>